<feature type="chain" id="PRO_5046110342" description="DUF5666 domain-containing protein" evidence="1">
    <location>
        <begin position="19"/>
        <end position="382"/>
    </location>
</feature>
<dbReference type="Proteomes" id="UP000664628">
    <property type="component" value="Unassembled WGS sequence"/>
</dbReference>
<organism evidence="2 3">
    <name type="scientific">Fibrella forsythiae</name>
    <dbReference type="NCBI Taxonomy" id="2817061"/>
    <lineage>
        <taxon>Bacteria</taxon>
        <taxon>Pseudomonadati</taxon>
        <taxon>Bacteroidota</taxon>
        <taxon>Cytophagia</taxon>
        <taxon>Cytophagales</taxon>
        <taxon>Spirosomataceae</taxon>
        <taxon>Fibrella</taxon>
    </lineage>
</organism>
<keyword evidence="3" id="KW-1185">Reference proteome</keyword>
<dbReference type="EMBL" id="JAFMYW010000001">
    <property type="protein sequence ID" value="MBO0947768.1"/>
    <property type="molecule type" value="Genomic_DNA"/>
</dbReference>
<sequence length="382" mass="42142">MKTLLTLLLLGSLQTLLAQPGQSGKQTPVLHFVLIDSTIVSGRVIKQDSSMVVVRKRNGDLTYLETYQIVRRSDIMPQRPDQPGETISSFSLRDGATVTGRVIKRTPLAIVVRQQNGTLSYIDPGDVLSTDTEAGTLPTGTLSGPDGNVPAGSPYLLNSHTAYTPRSGQVYYRNTNLIRNELELGITNGWSLGIVYNPLITSLYASSVLINDAIYTNSDFGTQIYTRIGIPIGRKVRVGAELRTHLQYPEYAPTMRTSFLGQAQLSIGDQISNVTLGYTFKLGDQNAALLNEGALTIGVRQYLSPSLSFVSDNSIKLVTSFSSPFARLAAALRIHRRHHAFDIGVLSAVNRYIYSSYYGYYSWQTKFNAYPYLGYSVQFGRR</sequence>
<protein>
    <recommendedName>
        <fullName evidence="4">DUF5666 domain-containing protein</fullName>
    </recommendedName>
</protein>
<keyword evidence="1" id="KW-0732">Signal</keyword>
<accession>A0ABS3JCN3</accession>
<evidence type="ECO:0000256" key="1">
    <source>
        <dbReference type="SAM" id="SignalP"/>
    </source>
</evidence>
<dbReference type="RefSeq" id="WP_207327671.1">
    <property type="nucleotide sequence ID" value="NZ_JAFMYW010000001.1"/>
</dbReference>
<name>A0ABS3JCN3_9BACT</name>
<comment type="caution">
    <text evidence="2">The sequence shown here is derived from an EMBL/GenBank/DDBJ whole genome shotgun (WGS) entry which is preliminary data.</text>
</comment>
<evidence type="ECO:0000313" key="2">
    <source>
        <dbReference type="EMBL" id="MBO0947768.1"/>
    </source>
</evidence>
<gene>
    <name evidence="2" type="ORF">J2I46_04195</name>
</gene>
<proteinExistence type="predicted"/>
<evidence type="ECO:0000313" key="3">
    <source>
        <dbReference type="Proteomes" id="UP000664628"/>
    </source>
</evidence>
<reference evidence="2 3" key="1">
    <citation type="submission" date="2021-03" db="EMBL/GenBank/DDBJ databases">
        <title>Fibrella sp. HMF5405 genome sequencing and assembly.</title>
        <authorList>
            <person name="Kang H."/>
            <person name="Kim H."/>
            <person name="Bae S."/>
            <person name="Joh K."/>
        </authorList>
    </citation>
    <scope>NUCLEOTIDE SEQUENCE [LARGE SCALE GENOMIC DNA]</scope>
    <source>
        <strain evidence="2 3">HMF5405</strain>
    </source>
</reference>
<feature type="signal peptide" evidence="1">
    <location>
        <begin position="1"/>
        <end position="18"/>
    </location>
</feature>
<evidence type="ECO:0008006" key="4">
    <source>
        <dbReference type="Google" id="ProtNLM"/>
    </source>
</evidence>